<dbReference type="EMBL" id="MU118823">
    <property type="protein sequence ID" value="KAF9641979.1"/>
    <property type="molecule type" value="Genomic_DNA"/>
</dbReference>
<accession>A0ACB6YX05</accession>
<reference evidence="1" key="1">
    <citation type="submission" date="2019-10" db="EMBL/GenBank/DDBJ databases">
        <authorList>
            <consortium name="DOE Joint Genome Institute"/>
            <person name="Kuo A."/>
            <person name="Miyauchi S."/>
            <person name="Kiss E."/>
            <person name="Drula E."/>
            <person name="Kohler A."/>
            <person name="Sanchez-Garcia M."/>
            <person name="Andreopoulos B."/>
            <person name="Barry K.W."/>
            <person name="Bonito G."/>
            <person name="Buee M."/>
            <person name="Carver A."/>
            <person name="Chen C."/>
            <person name="Cichocki N."/>
            <person name="Clum A."/>
            <person name="Culley D."/>
            <person name="Crous P.W."/>
            <person name="Fauchery L."/>
            <person name="Girlanda M."/>
            <person name="Hayes R."/>
            <person name="Keri Z."/>
            <person name="Labutti K."/>
            <person name="Lipzen A."/>
            <person name="Lombard V."/>
            <person name="Magnuson J."/>
            <person name="Maillard F."/>
            <person name="Morin E."/>
            <person name="Murat C."/>
            <person name="Nolan M."/>
            <person name="Ohm R."/>
            <person name="Pangilinan J."/>
            <person name="Pereira M."/>
            <person name="Perotto S."/>
            <person name="Peter M."/>
            <person name="Riley R."/>
            <person name="Sitrit Y."/>
            <person name="Stielow B."/>
            <person name="Szollosi G."/>
            <person name="Zifcakova L."/>
            <person name="Stursova M."/>
            <person name="Spatafora J.W."/>
            <person name="Tedersoo L."/>
            <person name="Vaario L.-M."/>
            <person name="Yamada A."/>
            <person name="Yan M."/>
            <person name="Wang P."/>
            <person name="Xu J."/>
            <person name="Bruns T."/>
            <person name="Baldrian P."/>
            <person name="Vilgalys R."/>
            <person name="Henrissat B."/>
            <person name="Grigoriev I.V."/>
            <person name="Hibbett D."/>
            <person name="Nagy L.G."/>
            <person name="Martin F.M."/>
        </authorList>
    </citation>
    <scope>NUCLEOTIDE SEQUENCE</scope>
    <source>
        <strain evidence="1">P2</strain>
    </source>
</reference>
<protein>
    <submittedName>
        <fullName evidence="1">Uncharacterized protein</fullName>
    </submittedName>
</protein>
<keyword evidence="2" id="KW-1185">Reference proteome</keyword>
<reference evidence="1" key="2">
    <citation type="journal article" date="2020" name="Nat. Commun.">
        <title>Large-scale genome sequencing of mycorrhizal fungi provides insights into the early evolution of symbiotic traits.</title>
        <authorList>
            <person name="Miyauchi S."/>
            <person name="Kiss E."/>
            <person name="Kuo A."/>
            <person name="Drula E."/>
            <person name="Kohler A."/>
            <person name="Sanchez-Garcia M."/>
            <person name="Morin E."/>
            <person name="Andreopoulos B."/>
            <person name="Barry K.W."/>
            <person name="Bonito G."/>
            <person name="Buee M."/>
            <person name="Carver A."/>
            <person name="Chen C."/>
            <person name="Cichocki N."/>
            <person name="Clum A."/>
            <person name="Culley D."/>
            <person name="Crous P.W."/>
            <person name="Fauchery L."/>
            <person name="Girlanda M."/>
            <person name="Hayes R.D."/>
            <person name="Keri Z."/>
            <person name="LaButti K."/>
            <person name="Lipzen A."/>
            <person name="Lombard V."/>
            <person name="Magnuson J."/>
            <person name="Maillard F."/>
            <person name="Murat C."/>
            <person name="Nolan M."/>
            <person name="Ohm R.A."/>
            <person name="Pangilinan J."/>
            <person name="Pereira M.F."/>
            <person name="Perotto S."/>
            <person name="Peter M."/>
            <person name="Pfister S."/>
            <person name="Riley R."/>
            <person name="Sitrit Y."/>
            <person name="Stielow J.B."/>
            <person name="Szollosi G."/>
            <person name="Zifcakova L."/>
            <person name="Stursova M."/>
            <person name="Spatafora J.W."/>
            <person name="Tedersoo L."/>
            <person name="Vaario L.M."/>
            <person name="Yamada A."/>
            <person name="Yan M."/>
            <person name="Wang P."/>
            <person name="Xu J."/>
            <person name="Bruns T."/>
            <person name="Baldrian P."/>
            <person name="Vilgalys R."/>
            <person name="Dunand C."/>
            <person name="Henrissat B."/>
            <person name="Grigoriev I.V."/>
            <person name="Hibbett D."/>
            <person name="Nagy L.G."/>
            <person name="Martin F.M."/>
        </authorList>
    </citation>
    <scope>NUCLEOTIDE SEQUENCE</scope>
    <source>
        <strain evidence="1">P2</strain>
    </source>
</reference>
<dbReference type="Proteomes" id="UP000886501">
    <property type="component" value="Unassembled WGS sequence"/>
</dbReference>
<sequence length="604" mass="67854">MGKAFEETVNRHGSFRTTFNWDEEKDKLIEEPNAYKKAYDMSVANNMNPNFSLDKLPLISVKYKLGGEAYALNTTVHHIVTDETSLGIFFYGLFQLYVHGIDSLPPVQLHYSDFSDWSIRTADRHAELHDEQIKYWSQKLQDVQPLVVTLTKPSEVEQSPITQIEGHIDSKALKENSFIVGTAITQRSVAQLQEVVGFFANMLPICTTIGDRMTFAEYLEIFHYGLVADLANNDTKSSSQGRSYFKHLFTSSGLNMCTINQLNISDINATSILSLPNGEEKYEFLLTVHHKTGEVILRFNNYLYTKETACQFLDAYLRLVNILGKNPHIKIGDISAISDDEVTHLIKELSTSGPVNPVKRKLHQLIEAQAAKTPTSIAVEYEDQYLTYAQLNSKANRLAHMLSQQGVGPDSVVTICFERGIPQILAILSILKAGGAFLPLDPKDPTLQKEMFIVDTNTKILLSTYSQRRDFDKALASKVIVVYIDNAMFKKRLVKFNDSNLEDRQIKLRGQRIELGEIEDVINKYKSIQCAADTSPDIGLPQSDVEVTHDLFSIGLNSLLTVQATAAIGESFRLNISLNGIYLRPTIRKLSNIIINAMGQDQQS</sequence>
<comment type="caution">
    <text evidence="1">The sequence shown here is derived from an EMBL/GenBank/DDBJ whole genome shotgun (WGS) entry which is preliminary data.</text>
</comment>
<feature type="non-terminal residue" evidence="1">
    <location>
        <position position="604"/>
    </location>
</feature>
<proteinExistence type="predicted"/>
<name>A0ACB6YX05_THEGA</name>
<gene>
    <name evidence="1" type="ORF">BDM02DRAFT_3252713</name>
</gene>
<evidence type="ECO:0000313" key="1">
    <source>
        <dbReference type="EMBL" id="KAF9641979.1"/>
    </source>
</evidence>
<evidence type="ECO:0000313" key="2">
    <source>
        <dbReference type="Proteomes" id="UP000886501"/>
    </source>
</evidence>
<organism evidence="1 2">
    <name type="scientific">Thelephora ganbajun</name>
    <name type="common">Ganba fungus</name>
    <dbReference type="NCBI Taxonomy" id="370292"/>
    <lineage>
        <taxon>Eukaryota</taxon>
        <taxon>Fungi</taxon>
        <taxon>Dikarya</taxon>
        <taxon>Basidiomycota</taxon>
        <taxon>Agaricomycotina</taxon>
        <taxon>Agaricomycetes</taxon>
        <taxon>Thelephorales</taxon>
        <taxon>Thelephoraceae</taxon>
        <taxon>Thelephora</taxon>
    </lineage>
</organism>